<protein>
    <submittedName>
        <fullName evidence="2">Uncharacterized protein</fullName>
    </submittedName>
</protein>
<dbReference type="SUPFAM" id="SSF56281">
    <property type="entry name" value="Metallo-hydrolase/oxidoreductase"/>
    <property type="match status" value="1"/>
</dbReference>
<organism evidence="2 3">
    <name type="scientific">Streptomyces buecherae</name>
    <dbReference type="NCBI Taxonomy" id="2763006"/>
    <lineage>
        <taxon>Bacteria</taxon>
        <taxon>Bacillati</taxon>
        <taxon>Actinomycetota</taxon>
        <taxon>Actinomycetes</taxon>
        <taxon>Kitasatosporales</taxon>
        <taxon>Streptomycetaceae</taxon>
        <taxon>Streptomyces</taxon>
    </lineage>
</organism>
<dbReference type="Proteomes" id="UP000509303">
    <property type="component" value="Chromosome"/>
</dbReference>
<dbReference type="Gene3D" id="3.60.15.30">
    <property type="entry name" value="Metallo-beta-lactamase domain"/>
    <property type="match status" value="1"/>
</dbReference>
<dbReference type="EMBL" id="CP054929">
    <property type="protein sequence ID" value="QKW51635.1"/>
    <property type="molecule type" value="Genomic_DNA"/>
</dbReference>
<evidence type="ECO:0000256" key="1">
    <source>
        <dbReference type="SAM" id="MobiDB-lite"/>
    </source>
</evidence>
<feature type="region of interest" description="Disordered" evidence="1">
    <location>
        <begin position="148"/>
        <end position="167"/>
    </location>
</feature>
<gene>
    <name evidence="2" type="ORF">HUT08_21305</name>
</gene>
<keyword evidence="3" id="KW-1185">Reference proteome</keyword>
<accession>A0A7H8NAY8</accession>
<evidence type="ECO:0000313" key="3">
    <source>
        <dbReference type="Proteomes" id="UP000509303"/>
    </source>
</evidence>
<reference evidence="2 3" key="1">
    <citation type="submission" date="2020-06" db="EMBL/GenBank/DDBJ databases">
        <title>Genome mining for natural products.</title>
        <authorList>
            <person name="Zhang B."/>
            <person name="Shi J."/>
            <person name="Ge H."/>
        </authorList>
    </citation>
    <scope>NUCLEOTIDE SEQUENCE [LARGE SCALE GENOMIC DNA]</scope>
    <source>
        <strain evidence="2 3">NA00687</strain>
    </source>
</reference>
<dbReference type="AlphaFoldDB" id="A0A7H8NAY8"/>
<evidence type="ECO:0000313" key="2">
    <source>
        <dbReference type="EMBL" id="QKW51635.1"/>
    </source>
</evidence>
<dbReference type="InterPro" id="IPR036866">
    <property type="entry name" value="RibonucZ/Hydroxyglut_hydro"/>
</dbReference>
<sequence>MHAHAHVDAHISGASAPATGVRHEHRAPSDGVHPVVRPRLPGEGGGGLRVPSYGRPAGHHPPPAACHSPPAREKPMPENRDGKPAEPAITAANEAIRRRFPFDDTRDLDDARRGFMGTADENLVRAADGRVVWDLDAYGFLARDRIPASSKSANSEIDSKLAHQLHH</sequence>
<feature type="compositionally biased region" description="Basic and acidic residues" evidence="1">
    <location>
        <begin position="70"/>
        <end position="84"/>
    </location>
</feature>
<dbReference type="RefSeq" id="WP_176163352.1">
    <property type="nucleotide sequence ID" value="NZ_CP054929.1"/>
</dbReference>
<name>A0A7H8NAY8_9ACTN</name>
<feature type="region of interest" description="Disordered" evidence="1">
    <location>
        <begin position="1"/>
        <end position="88"/>
    </location>
</feature>
<proteinExistence type="predicted"/>